<evidence type="ECO:0000256" key="4">
    <source>
        <dbReference type="ARBA" id="ARBA00022714"/>
    </source>
</evidence>
<dbReference type="InterPro" id="IPR005805">
    <property type="entry name" value="Rieske_Fe-S_prot_C"/>
</dbReference>
<comment type="similarity">
    <text evidence="2">Belongs to the Rieske iron-sulfur protein family.</text>
</comment>
<dbReference type="InterPro" id="IPR014349">
    <property type="entry name" value="Rieske_Fe-S_prot"/>
</dbReference>
<name>A0A1Q3FM50_CULTA</name>
<dbReference type="CDD" id="cd03470">
    <property type="entry name" value="Rieske_cytochrome_bc1"/>
    <property type="match status" value="1"/>
</dbReference>
<dbReference type="Gene3D" id="1.20.5.270">
    <property type="entry name" value="Ubiquinol cytochrome reductase, transmembrane domain"/>
    <property type="match status" value="1"/>
</dbReference>
<comment type="catalytic activity">
    <reaction evidence="11">
        <text>a quinol + 2 Fe(III)-[cytochrome c](out) = a quinone + 2 Fe(II)-[cytochrome c](out) + 2 H(+)(out)</text>
        <dbReference type="Rhea" id="RHEA:11484"/>
        <dbReference type="Rhea" id="RHEA-COMP:10350"/>
        <dbReference type="Rhea" id="RHEA-COMP:14399"/>
        <dbReference type="ChEBI" id="CHEBI:15378"/>
        <dbReference type="ChEBI" id="CHEBI:24646"/>
        <dbReference type="ChEBI" id="CHEBI:29033"/>
        <dbReference type="ChEBI" id="CHEBI:29034"/>
        <dbReference type="ChEBI" id="CHEBI:132124"/>
        <dbReference type="EC" id="7.1.1.8"/>
    </reaction>
</comment>
<keyword evidence="12" id="KW-0496">Mitochondrion</keyword>
<dbReference type="InterPro" id="IPR004192">
    <property type="entry name" value="Rieske_TM"/>
</dbReference>
<dbReference type="FunFam" id="1.20.5.270:FF:000001">
    <property type="entry name" value="Cytochrome b-c1 complex subunit Rieske, mitochondrial"/>
    <property type="match status" value="1"/>
</dbReference>
<keyword evidence="12" id="KW-0679">Respiratory chain</keyword>
<dbReference type="AlphaFoldDB" id="A0A1Q3FM50"/>
<keyword evidence="5" id="KW-0479">Metal-binding</keyword>
<dbReference type="Gene3D" id="2.102.10.10">
    <property type="entry name" value="Rieske [2Fe-2S] iron-sulphur domain"/>
    <property type="match status" value="1"/>
</dbReference>
<evidence type="ECO:0000256" key="2">
    <source>
        <dbReference type="ARBA" id="ARBA00010651"/>
    </source>
</evidence>
<evidence type="ECO:0000256" key="12">
    <source>
        <dbReference type="RuleBase" id="RU004495"/>
    </source>
</evidence>
<evidence type="ECO:0000256" key="5">
    <source>
        <dbReference type="ARBA" id="ARBA00022723"/>
    </source>
</evidence>
<comment type="cofactor">
    <cofactor evidence="11">
        <name>[2Fe-2S] cluster</name>
        <dbReference type="ChEBI" id="CHEBI:190135"/>
    </cofactor>
    <text evidence="11">Binds 1 [2Fe-2S] cluster per subunit.</text>
</comment>
<dbReference type="EMBL" id="GFDL01006443">
    <property type="protein sequence ID" value="JAV28602.1"/>
    <property type="molecule type" value="Transcribed_RNA"/>
</dbReference>
<dbReference type="SUPFAM" id="SSF81502">
    <property type="entry name" value="ISP transmembrane anchor"/>
    <property type="match status" value="1"/>
</dbReference>
<proteinExistence type="inferred from homology"/>
<feature type="domain" description="Rieske" evidence="13">
    <location>
        <begin position="166"/>
        <end position="261"/>
    </location>
</feature>
<keyword evidence="8" id="KW-0411">Iron-sulfur</keyword>
<dbReference type="GO" id="GO:0046872">
    <property type="term" value="F:metal ion binding"/>
    <property type="evidence" value="ECO:0007669"/>
    <property type="project" value="UniProtKB-KW"/>
</dbReference>
<protein>
    <recommendedName>
        <fullName evidence="11">Cytochrome b-c1 complex subunit Rieske, mitochondrial</fullName>
        <ecNumber evidence="11">7.1.1.8</ecNumber>
    </recommendedName>
</protein>
<evidence type="ECO:0000256" key="7">
    <source>
        <dbReference type="ARBA" id="ARBA00023004"/>
    </source>
</evidence>
<comment type="subcellular location">
    <subcellularLocation>
        <location evidence="1">Membrane</location>
        <topology evidence="1">Single-pass membrane protein</topology>
    </subcellularLocation>
    <subcellularLocation>
        <location evidence="12">Mitochondrion inner membrane</location>
    </subcellularLocation>
</comment>
<dbReference type="SUPFAM" id="SSF50022">
    <property type="entry name" value="ISP domain"/>
    <property type="match status" value="1"/>
</dbReference>
<dbReference type="GO" id="GO:0051537">
    <property type="term" value="F:2 iron, 2 sulfur cluster binding"/>
    <property type="evidence" value="ECO:0007669"/>
    <property type="project" value="UniProtKB-KW"/>
</dbReference>
<comment type="miscellaneous">
    <text evidence="11">The Rieske protein is a high potential 2Fe-2S protein.</text>
</comment>
<evidence type="ECO:0000259" key="13">
    <source>
        <dbReference type="PROSITE" id="PS51296"/>
    </source>
</evidence>
<dbReference type="InterPro" id="IPR037008">
    <property type="entry name" value="bc1_Rieske_TM_sf"/>
</dbReference>
<keyword evidence="10" id="KW-1015">Disulfide bond</keyword>
<keyword evidence="7" id="KW-0408">Iron</keyword>
<keyword evidence="11" id="KW-0249">Electron transport</keyword>
<evidence type="ECO:0000256" key="11">
    <source>
        <dbReference type="RuleBase" id="RU004494"/>
    </source>
</evidence>
<dbReference type="Pfam" id="PF00355">
    <property type="entry name" value="Rieske"/>
    <property type="match status" value="1"/>
</dbReference>
<dbReference type="PANTHER" id="PTHR10134">
    <property type="entry name" value="CYTOCHROME B-C1 COMPLEX SUBUNIT RIESKE, MITOCHONDRIAL"/>
    <property type="match status" value="1"/>
</dbReference>
<dbReference type="InterPro" id="IPR036922">
    <property type="entry name" value="Rieske_2Fe-2S_sf"/>
</dbReference>
<keyword evidence="9" id="KW-0472">Membrane</keyword>
<evidence type="ECO:0000256" key="10">
    <source>
        <dbReference type="ARBA" id="ARBA00023157"/>
    </source>
</evidence>
<dbReference type="GO" id="GO:0008121">
    <property type="term" value="F:quinol-cytochrome-c reductase activity"/>
    <property type="evidence" value="ECO:0007669"/>
    <property type="project" value="UniProtKB-EC"/>
</dbReference>
<dbReference type="Pfam" id="PF02921">
    <property type="entry name" value="UCR_TM"/>
    <property type="match status" value="1"/>
</dbReference>
<evidence type="ECO:0000256" key="9">
    <source>
        <dbReference type="ARBA" id="ARBA00023136"/>
    </source>
</evidence>
<dbReference type="EC" id="7.1.1.8" evidence="11"/>
<sequence>MIGNLAKLSYVRGVTQSVASGIKASAVAVKVEGKPGAVAGQTQLVGSDLPRNVVRVSTGFSVPSQIRLAHTDIQTPDFSDYRRDQVKRANARNTSADERAAFTYLMVGGACVSTAYVAKSLVSTFVSSMSASADVLAMAKIEIKLSDIPEGKSVTFKWRGKPLFIRHRTAAEISQEQAVATGTLRDPQTDAERVKNPEWLVVIGVCTHLGCVPIANAGDFGGYYCPCHGSHYDASGRIRKGPAPLNLEVPYYEFPEDNLVVVG</sequence>
<organism evidence="14">
    <name type="scientific">Culex tarsalis</name>
    <name type="common">Encephalitis mosquito</name>
    <dbReference type="NCBI Taxonomy" id="7177"/>
    <lineage>
        <taxon>Eukaryota</taxon>
        <taxon>Metazoa</taxon>
        <taxon>Ecdysozoa</taxon>
        <taxon>Arthropoda</taxon>
        <taxon>Hexapoda</taxon>
        <taxon>Insecta</taxon>
        <taxon>Pterygota</taxon>
        <taxon>Neoptera</taxon>
        <taxon>Endopterygota</taxon>
        <taxon>Diptera</taxon>
        <taxon>Nematocera</taxon>
        <taxon>Culicoidea</taxon>
        <taxon>Culicidae</taxon>
        <taxon>Culicinae</taxon>
        <taxon>Culicini</taxon>
        <taxon>Culex</taxon>
        <taxon>Culex</taxon>
    </lineage>
</organism>
<keyword evidence="11" id="KW-0813">Transport</keyword>
<keyword evidence="6" id="KW-1133">Transmembrane helix</keyword>
<dbReference type="InterPro" id="IPR006317">
    <property type="entry name" value="Ubiquinol_cyt_c_Rdtase_Fe-S-su"/>
</dbReference>
<evidence type="ECO:0000256" key="8">
    <source>
        <dbReference type="ARBA" id="ARBA00023014"/>
    </source>
</evidence>
<dbReference type="PROSITE" id="PS51296">
    <property type="entry name" value="RIESKE"/>
    <property type="match status" value="1"/>
</dbReference>
<accession>A0A1Q3FM50</accession>
<keyword evidence="4" id="KW-0001">2Fe-2S</keyword>
<dbReference type="NCBIfam" id="TIGR01416">
    <property type="entry name" value="Rieske_proteo"/>
    <property type="match status" value="1"/>
</dbReference>
<reference evidence="14" key="1">
    <citation type="submission" date="2017-01" db="EMBL/GenBank/DDBJ databases">
        <title>A deep insight into the sialotranscriptome of adult male and female Cluex tarsalis mosquitoes.</title>
        <authorList>
            <person name="Ribeiro J.M."/>
            <person name="Moreira F."/>
            <person name="Bernard K.A."/>
            <person name="Calvo E."/>
        </authorList>
    </citation>
    <scope>NUCLEOTIDE SEQUENCE</scope>
    <source>
        <strain evidence="14">Kern County</strain>
        <tissue evidence="14">Salivary glands</tissue>
    </source>
</reference>
<keyword evidence="3" id="KW-0812">Transmembrane</keyword>
<dbReference type="PRINTS" id="PR00162">
    <property type="entry name" value="RIESKE"/>
</dbReference>
<evidence type="ECO:0000313" key="14">
    <source>
        <dbReference type="EMBL" id="JAV28602.1"/>
    </source>
</evidence>
<evidence type="ECO:0000256" key="3">
    <source>
        <dbReference type="ARBA" id="ARBA00022692"/>
    </source>
</evidence>
<dbReference type="InterPro" id="IPR017941">
    <property type="entry name" value="Rieske_2Fe-2S"/>
</dbReference>
<evidence type="ECO:0000256" key="6">
    <source>
        <dbReference type="ARBA" id="ARBA00022989"/>
    </source>
</evidence>
<dbReference type="GO" id="GO:0005743">
    <property type="term" value="C:mitochondrial inner membrane"/>
    <property type="evidence" value="ECO:0007669"/>
    <property type="project" value="UniProtKB-SubCell"/>
</dbReference>
<evidence type="ECO:0000256" key="1">
    <source>
        <dbReference type="ARBA" id="ARBA00004167"/>
    </source>
</evidence>
<dbReference type="FunFam" id="2.102.10.10:FF:000001">
    <property type="entry name" value="Cytochrome b-c1 complex subunit Rieske, mitochondrial"/>
    <property type="match status" value="1"/>
</dbReference>